<protein>
    <submittedName>
        <fullName evidence="2">Uncharacterized protein</fullName>
    </submittedName>
</protein>
<keyword evidence="3" id="KW-1185">Reference proteome</keyword>
<dbReference type="Proteomes" id="UP001161325">
    <property type="component" value="Unassembled WGS sequence"/>
</dbReference>
<evidence type="ECO:0000313" key="3">
    <source>
        <dbReference type="Proteomes" id="UP001161325"/>
    </source>
</evidence>
<dbReference type="RefSeq" id="WP_284351189.1">
    <property type="nucleotide sequence ID" value="NZ_BRXS01000005.1"/>
</dbReference>
<keyword evidence="1" id="KW-0732">Signal</keyword>
<name>A0AA37Q527_9BACT</name>
<feature type="signal peptide" evidence="1">
    <location>
        <begin position="1"/>
        <end position="22"/>
    </location>
</feature>
<proteinExistence type="predicted"/>
<dbReference type="AlphaFoldDB" id="A0AA37Q527"/>
<organism evidence="2 3">
    <name type="scientific">Roseisolibacter agri</name>
    <dbReference type="NCBI Taxonomy" id="2014610"/>
    <lineage>
        <taxon>Bacteria</taxon>
        <taxon>Pseudomonadati</taxon>
        <taxon>Gemmatimonadota</taxon>
        <taxon>Gemmatimonadia</taxon>
        <taxon>Gemmatimonadales</taxon>
        <taxon>Gemmatimonadaceae</taxon>
        <taxon>Roseisolibacter</taxon>
    </lineage>
</organism>
<sequence>MRVSINSRSLFAALALSTIAFAPLHARPVVAAETTLVAKADLPASSARWVGVYRITLAERKDGAMVDARVLIEPNGQNLMGMLMVDQHASGITDVKIENEALVARVVTAEGKGTLTLRTTDEGVVGDLKIGKRTWAVSGARAI</sequence>
<feature type="chain" id="PRO_5041399490" evidence="1">
    <location>
        <begin position="23"/>
        <end position="143"/>
    </location>
</feature>
<evidence type="ECO:0000313" key="2">
    <source>
        <dbReference type="EMBL" id="GLC26734.1"/>
    </source>
</evidence>
<accession>A0AA37Q527</accession>
<evidence type="ECO:0000256" key="1">
    <source>
        <dbReference type="SAM" id="SignalP"/>
    </source>
</evidence>
<dbReference type="EMBL" id="BRXS01000005">
    <property type="protein sequence ID" value="GLC26734.1"/>
    <property type="molecule type" value="Genomic_DNA"/>
</dbReference>
<gene>
    <name evidence="2" type="ORF">rosag_32470</name>
</gene>
<comment type="caution">
    <text evidence="2">The sequence shown here is derived from an EMBL/GenBank/DDBJ whole genome shotgun (WGS) entry which is preliminary data.</text>
</comment>
<reference evidence="2" key="1">
    <citation type="submission" date="2022-08" db="EMBL/GenBank/DDBJ databases">
        <title>Draft genome sequencing of Roseisolibacter agri AW1220.</title>
        <authorList>
            <person name="Tobiishi Y."/>
            <person name="Tonouchi A."/>
        </authorList>
    </citation>
    <scope>NUCLEOTIDE SEQUENCE</scope>
    <source>
        <strain evidence="2">AW1220</strain>
    </source>
</reference>